<evidence type="ECO:0000313" key="2">
    <source>
        <dbReference type="EMBL" id="MFC1853907.1"/>
    </source>
</evidence>
<proteinExistence type="predicted"/>
<keyword evidence="3" id="KW-1185">Reference proteome</keyword>
<accession>A0ABV6Z652</accession>
<evidence type="ECO:0000256" key="1">
    <source>
        <dbReference type="SAM" id="Phobius"/>
    </source>
</evidence>
<keyword evidence="1" id="KW-1133">Transmembrane helix</keyword>
<reference evidence="2 3" key="1">
    <citation type="submission" date="2024-09" db="EMBL/GenBank/DDBJ databases">
        <title>Laminarin stimulates single cell rates of sulfate reduction while oxygen inhibits transcriptomic activity in coastal marine sediment.</title>
        <authorList>
            <person name="Lindsay M."/>
            <person name="Orcutt B."/>
            <person name="Emerson D."/>
            <person name="Stepanauskas R."/>
            <person name="D'Angelo T."/>
        </authorList>
    </citation>
    <scope>NUCLEOTIDE SEQUENCE [LARGE SCALE GENOMIC DNA]</scope>
    <source>
        <strain evidence="2">SAG AM-311-K15</strain>
    </source>
</reference>
<feature type="transmembrane region" description="Helical" evidence="1">
    <location>
        <begin position="116"/>
        <end position="138"/>
    </location>
</feature>
<name>A0ABV6Z652_UNCC1</name>
<dbReference type="EMBL" id="JBHPBY010000643">
    <property type="protein sequence ID" value="MFC1853907.1"/>
    <property type="molecule type" value="Genomic_DNA"/>
</dbReference>
<keyword evidence="1" id="KW-0812">Transmembrane</keyword>
<dbReference type="Proteomes" id="UP001594351">
    <property type="component" value="Unassembled WGS sequence"/>
</dbReference>
<comment type="caution">
    <text evidence="2">The sequence shown here is derived from an EMBL/GenBank/DDBJ whole genome shotgun (WGS) entry which is preliminary data.</text>
</comment>
<protein>
    <submittedName>
        <fullName evidence="2">Uncharacterized protein</fullName>
    </submittedName>
</protein>
<evidence type="ECO:0000313" key="3">
    <source>
        <dbReference type="Proteomes" id="UP001594351"/>
    </source>
</evidence>
<sequence>MTQHFKITTDSVIILVTLPEKLSPSYSVFLIWKSPFSATMPIFWLSAGQRYDSNGSFRGSQFQVNTYTTSFQYWAEVSSDSDGDFVVVWQSNGSNYGDTSGYSIQGRRYPDQAVPVLSPFFFVMLLAILTAAGLFYLFHRKGRSFNRSG</sequence>
<gene>
    <name evidence="2" type="ORF">ACFL27_27300</name>
</gene>
<keyword evidence="1" id="KW-0472">Membrane</keyword>
<organism evidence="2 3">
    <name type="scientific">candidate division CSSED10-310 bacterium</name>
    <dbReference type="NCBI Taxonomy" id="2855610"/>
    <lineage>
        <taxon>Bacteria</taxon>
        <taxon>Bacteria division CSSED10-310</taxon>
    </lineage>
</organism>